<dbReference type="Proteomes" id="UP001596031">
    <property type="component" value="Unassembled WGS sequence"/>
</dbReference>
<organism evidence="1 2">
    <name type="scientific">Massilia jejuensis</name>
    <dbReference type="NCBI Taxonomy" id="648894"/>
    <lineage>
        <taxon>Bacteria</taxon>
        <taxon>Pseudomonadati</taxon>
        <taxon>Pseudomonadota</taxon>
        <taxon>Betaproteobacteria</taxon>
        <taxon>Burkholderiales</taxon>
        <taxon>Oxalobacteraceae</taxon>
        <taxon>Telluria group</taxon>
        <taxon>Massilia</taxon>
    </lineage>
</organism>
<gene>
    <name evidence="1" type="ORF">ACFPOU_13415</name>
</gene>
<dbReference type="EMBL" id="JBHSMS010000040">
    <property type="protein sequence ID" value="MFC5512120.1"/>
    <property type="molecule type" value="Genomic_DNA"/>
</dbReference>
<sequence>MAFDLGNLLQQYMGGAQGANNTRAEQDFDRVAQEAPREAVAQGVTQALRSDQTPPFPQMVGQMFGQSNPNERAGMLNQLIAAAGPSLIGMLAGRGNSGGLGGMAGGLGGLGGLLGGLLNGGGTGQQPQITPEQASQVSPEQVQEIAQKAEQENPGVVDRMGDFYAQHPNVVKGLGGAALAIALAHMASNIQRR</sequence>
<evidence type="ECO:0000313" key="2">
    <source>
        <dbReference type="Proteomes" id="UP001596031"/>
    </source>
</evidence>
<dbReference type="RefSeq" id="WP_379722016.1">
    <property type="nucleotide sequence ID" value="NZ_JBHSMS010000040.1"/>
</dbReference>
<proteinExistence type="predicted"/>
<evidence type="ECO:0000313" key="1">
    <source>
        <dbReference type="EMBL" id="MFC5512120.1"/>
    </source>
</evidence>
<name>A0ABW0PHF4_9BURK</name>
<evidence type="ECO:0008006" key="3">
    <source>
        <dbReference type="Google" id="ProtNLM"/>
    </source>
</evidence>
<reference evidence="2" key="1">
    <citation type="journal article" date="2019" name="Int. J. Syst. Evol. Microbiol.">
        <title>The Global Catalogue of Microorganisms (GCM) 10K type strain sequencing project: providing services to taxonomists for standard genome sequencing and annotation.</title>
        <authorList>
            <consortium name="The Broad Institute Genomics Platform"/>
            <consortium name="The Broad Institute Genome Sequencing Center for Infectious Disease"/>
            <person name="Wu L."/>
            <person name="Ma J."/>
        </authorList>
    </citation>
    <scope>NUCLEOTIDE SEQUENCE [LARGE SCALE GENOMIC DNA]</scope>
    <source>
        <strain evidence="2">CCUG 38813</strain>
    </source>
</reference>
<keyword evidence="2" id="KW-1185">Reference proteome</keyword>
<accession>A0ABW0PHF4</accession>
<comment type="caution">
    <text evidence="1">The sequence shown here is derived from an EMBL/GenBank/DDBJ whole genome shotgun (WGS) entry which is preliminary data.</text>
</comment>
<protein>
    <recommendedName>
        <fullName evidence="3">DUF937 domain-containing protein</fullName>
    </recommendedName>
</protein>